<evidence type="ECO:0000313" key="2">
    <source>
        <dbReference type="Proteomes" id="UP000011083"/>
    </source>
</evidence>
<dbReference type="AlphaFoldDB" id="L8GHT2"/>
<dbReference type="GeneID" id="14912271"/>
<name>L8GHT2_ACACF</name>
<dbReference type="EMBL" id="KB008147">
    <property type="protein sequence ID" value="ELR11751.1"/>
    <property type="molecule type" value="Genomic_DNA"/>
</dbReference>
<accession>L8GHT2</accession>
<reference evidence="1 2" key="1">
    <citation type="journal article" date="2013" name="Genome Biol.">
        <title>Genome of Acanthamoeba castellanii highlights extensive lateral gene transfer and early evolution of tyrosine kinase signaling.</title>
        <authorList>
            <person name="Clarke M."/>
            <person name="Lohan A.J."/>
            <person name="Liu B."/>
            <person name="Lagkouvardos I."/>
            <person name="Roy S."/>
            <person name="Zafar N."/>
            <person name="Bertelli C."/>
            <person name="Schilde C."/>
            <person name="Kianianmomeni A."/>
            <person name="Burglin T.R."/>
            <person name="Frech C."/>
            <person name="Turcotte B."/>
            <person name="Kopec K.O."/>
            <person name="Synnott J.M."/>
            <person name="Choo C."/>
            <person name="Paponov I."/>
            <person name="Finkler A."/>
            <person name="Soon Heng Tan C."/>
            <person name="Hutchins A.P."/>
            <person name="Weinmeier T."/>
            <person name="Rattei T."/>
            <person name="Chu J.S."/>
            <person name="Gimenez G."/>
            <person name="Irimia M."/>
            <person name="Rigden D.J."/>
            <person name="Fitzpatrick D.A."/>
            <person name="Lorenzo-Morales J."/>
            <person name="Bateman A."/>
            <person name="Chiu C.H."/>
            <person name="Tang P."/>
            <person name="Hegemann P."/>
            <person name="Fromm H."/>
            <person name="Raoult D."/>
            <person name="Greub G."/>
            <person name="Miranda-Saavedra D."/>
            <person name="Chen N."/>
            <person name="Nash P."/>
            <person name="Ginger M.L."/>
            <person name="Horn M."/>
            <person name="Schaap P."/>
            <person name="Caler L."/>
            <person name="Loftus B."/>
        </authorList>
    </citation>
    <scope>NUCLEOTIDE SEQUENCE [LARGE SCALE GENOMIC DNA]</scope>
    <source>
        <strain evidence="1 2">Neff</strain>
    </source>
</reference>
<keyword evidence="2" id="KW-1185">Reference proteome</keyword>
<proteinExistence type="predicted"/>
<sequence length="105" mass="12088">MTFMLLHDKAAINKDEWEDFFQHCNALHTDSWTKTPTYLNNLYAKSITITPLYLHNQVISYSILLHILKLISAEQHKQILAGNKYLISKKSMLQLCSWAVGCCAC</sequence>
<protein>
    <submittedName>
        <fullName evidence="1">Uncharacterized protein</fullName>
    </submittedName>
</protein>
<dbReference type="KEGG" id="acan:ACA1_362130"/>
<organism evidence="1 2">
    <name type="scientific">Acanthamoeba castellanii (strain ATCC 30010 / Neff)</name>
    <dbReference type="NCBI Taxonomy" id="1257118"/>
    <lineage>
        <taxon>Eukaryota</taxon>
        <taxon>Amoebozoa</taxon>
        <taxon>Discosea</taxon>
        <taxon>Longamoebia</taxon>
        <taxon>Centramoebida</taxon>
        <taxon>Acanthamoebidae</taxon>
        <taxon>Acanthamoeba</taxon>
    </lineage>
</organism>
<dbReference type="RefSeq" id="XP_004333764.1">
    <property type="nucleotide sequence ID" value="XM_004333716.1"/>
</dbReference>
<dbReference type="Proteomes" id="UP000011083">
    <property type="component" value="Unassembled WGS sequence"/>
</dbReference>
<gene>
    <name evidence="1" type="ORF">ACA1_362130</name>
</gene>
<dbReference type="VEuPathDB" id="AmoebaDB:ACA1_362130"/>
<evidence type="ECO:0000313" key="1">
    <source>
        <dbReference type="EMBL" id="ELR11751.1"/>
    </source>
</evidence>